<feature type="compositionally biased region" description="Basic and acidic residues" evidence="1">
    <location>
        <begin position="422"/>
        <end position="431"/>
    </location>
</feature>
<feature type="compositionally biased region" description="Polar residues" evidence="1">
    <location>
        <begin position="90"/>
        <end position="100"/>
    </location>
</feature>
<feature type="compositionally biased region" description="Low complexity" evidence="1">
    <location>
        <begin position="249"/>
        <end position="265"/>
    </location>
</feature>
<feature type="region of interest" description="Disordered" evidence="1">
    <location>
        <begin position="238"/>
        <end position="294"/>
    </location>
</feature>
<feature type="compositionally biased region" description="Low complexity" evidence="1">
    <location>
        <begin position="432"/>
        <end position="442"/>
    </location>
</feature>
<feature type="non-terminal residue" evidence="2">
    <location>
        <position position="461"/>
    </location>
</feature>
<feature type="compositionally biased region" description="Polar residues" evidence="1">
    <location>
        <begin position="50"/>
        <end position="71"/>
    </location>
</feature>
<evidence type="ECO:0000256" key="1">
    <source>
        <dbReference type="SAM" id="MobiDB-lite"/>
    </source>
</evidence>
<dbReference type="Proteomes" id="UP001140094">
    <property type="component" value="Unassembled WGS sequence"/>
</dbReference>
<organism evidence="2 3">
    <name type="scientific">Coemansia guatemalensis</name>
    <dbReference type="NCBI Taxonomy" id="2761395"/>
    <lineage>
        <taxon>Eukaryota</taxon>
        <taxon>Fungi</taxon>
        <taxon>Fungi incertae sedis</taxon>
        <taxon>Zoopagomycota</taxon>
        <taxon>Kickxellomycotina</taxon>
        <taxon>Kickxellomycetes</taxon>
        <taxon>Kickxellales</taxon>
        <taxon>Kickxellaceae</taxon>
        <taxon>Coemansia</taxon>
    </lineage>
</organism>
<feature type="compositionally biased region" description="Low complexity" evidence="1">
    <location>
        <begin position="135"/>
        <end position="145"/>
    </location>
</feature>
<proteinExistence type="predicted"/>
<evidence type="ECO:0000313" key="2">
    <source>
        <dbReference type="EMBL" id="KAJ2795351.1"/>
    </source>
</evidence>
<evidence type="ECO:0000313" key="3">
    <source>
        <dbReference type="Proteomes" id="UP001140094"/>
    </source>
</evidence>
<gene>
    <name evidence="2" type="ORF">H4R20_005913</name>
</gene>
<feature type="compositionally biased region" description="Low complexity" evidence="1">
    <location>
        <begin position="21"/>
        <end position="49"/>
    </location>
</feature>
<feature type="region of interest" description="Disordered" evidence="1">
    <location>
        <begin position="409"/>
        <end position="447"/>
    </location>
</feature>
<feature type="region of interest" description="Disordered" evidence="1">
    <location>
        <begin position="123"/>
        <end position="148"/>
    </location>
</feature>
<dbReference type="AlphaFoldDB" id="A0A9W8HUR9"/>
<comment type="caution">
    <text evidence="2">The sequence shown here is derived from an EMBL/GenBank/DDBJ whole genome shotgun (WGS) entry which is preliminary data.</text>
</comment>
<keyword evidence="3" id="KW-1185">Reference proteome</keyword>
<sequence length="461" mass="48155">MATLDASSTKPADLKQREFSSRPVSTSSSNSVASVVEHAGATATGGITTSSKLPESVDSFSTMPTPRNTFLTPPAGISISDKGSGASGATAVQNQQQAPNWDSEKHHQQLQALLEQKGALREDSVNRRPSAAGLQQQQQQQQQKQSVAAPIPLSSAAYDDSYCLLNQPFALDDGPHSREAAIAMLRKLAHSGDRAGAAGDPAVAGMPLSLAAPVEAVTQMEDALVAIVSRRQLPNRTHAHYSTKGGAGSPAATTGATGPGSAPGKAARRTQQRFSAMPADVEGSDDRRSTRSRASVMPGEFVAALAAGTTPYIDLNGHIDRLTACISRLQLASSDAGTFKATSIKAASMASLQPRASHTRQGSITSSYLGSNPAVSTQSLIGTPLTAENLPPPPLPTHYDLNQRRPSLARLSPVNESPVIDGRAEQKEPMRSRSSSHLSVMSGTSTESRRRIMVAGVLTSA</sequence>
<name>A0A9W8HUR9_9FUNG</name>
<dbReference type="OrthoDB" id="185175at2759"/>
<protein>
    <submittedName>
        <fullName evidence="2">Uncharacterized protein</fullName>
    </submittedName>
</protein>
<accession>A0A9W8HUR9</accession>
<reference evidence="2" key="1">
    <citation type="submission" date="2022-07" db="EMBL/GenBank/DDBJ databases">
        <title>Phylogenomic reconstructions and comparative analyses of Kickxellomycotina fungi.</title>
        <authorList>
            <person name="Reynolds N.K."/>
            <person name="Stajich J.E."/>
            <person name="Barry K."/>
            <person name="Grigoriev I.V."/>
            <person name="Crous P."/>
            <person name="Smith M.E."/>
        </authorList>
    </citation>
    <scope>NUCLEOTIDE SEQUENCE</scope>
    <source>
        <strain evidence="2">NRRL 1565</strain>
    </source>
</reference>
<feature type="region of interest" description="Disordered" evidence="1">
    <location>
        <begin position="1"/>
        <end position="109"/>
    </location>
</feature>
<dbReference type="EMBL" id="JANBUO010002221">
    <property type="protein sequence ID" value="KAJ2795351.1"/>
    <property type="molecule type" value="Genomic_DNA"/>
</dbReference>
<feature type="compositionally biased region" description="Polar residues" evidence="1">
    <location>
        <begin position="1"/>
        <end position="10"/>
    </location>
</feature>